<gene>
    <name evidence="2" type="ORF">BGZ65_009811</name>
</gene>
<dbReference type="InterPro" id="IPR003307">
    <property type="entry name" value="W2_domain"/>
</dbReference>
<dbReference type="InterPro" id="IPR051245">
    <property type="entry name" value="eIF5-mimic_regulator"/>
</dbReference>
<comment type="caution">
    <text evidence="2">The sequence shown here is derived from an EMBL/GenBank/DDBJ whole genome shotgun (WGS) entry which is preliminary data.</text>
</comment>
<dbReference type="SUPFAM" id="SSF48371">
    <property type="entry name" value="ARM repeat"/>
    <property type="match status" value="1"/>
</dbReference>
<dbReference type="GO" id="GO:0016020">
    <property type="term" value="C:membrane"/>
    <property type="evidence" value="ECO:0007669"/>
    <property type="project" value="TreeGrafter"/>
</dbReference>
<keyword evidence="3" id="KW-1185">Reference proteome</keyword>
<dbReference type="InterPro" id="IPR057397">
    <property type="entry name" value="HEAT_5MP1_2"/>
</dbReference>
<dbReference type="AlphaFoldDB" id="A0A9P6IN76"/>
<dbReference type="Proteomes" id="UP000749646">
    <property type="component" value="Unassembled WGS sequence"/>
</dbReference>
<sequence length="420" mass="47435">MSSASNAKPVLQGVNIKPRKGVQKATAKFEPTVFRDALIGVISSAAPGNLDDLSVKLDAAGNSLEYRRYAETLFEILIAGRLLAPGGTFLEDGTSASPFSIFEAQDDLPSIKKYVDVFHKLMRRYKYLQRGFEDTVMNLLQYINKFPAEDTNKLAIATGLFCSSGLATLSVLSVLFKEHLVKEGISLLFVTTVFKTYLIDQSVDQFGLNLHKAGMGDRLLDFFPPNKRDEDSFARHFEAEDMKQLVNFQNKRQLVMRKESITENVKSLLEEGKLPECIAYLKTQSKDSGLSEPELIPLIWAGVMASVDWGTRVDQIDNQILKQVHFYSKLLGTFCTSPKTEIALMQTIQINFYEDARFMKQYRAVAQLLYKNDVLSESAVLYWAEKGSKTQGRTVFMNQMEPFIQWLKNASDEEDSEDEE</sequence>
<evidence type="ECO:0000313" key="2">
    <source>
        <dbReference type="EMBL" id="KAF9939671.1"/>
    </source>
</evidence>
<accession>A0A9P6IN76</accession>
<dbReference type="SMART" id="SM00515">
    <property type="entry name" value="eIF5C"/>
    <property type="match status" value="1"/>
</dbReference>
<dbReference type="PANTHER" id="PTHR14208">
    <property type="entry name" value="BASIC LEUCINE ZIPPER AND W2 DOMAIN-CONTAINING PROTEIN"/>
    <property type="match status" value="1"/>
</dbReference>
<dbReference type="InterPro" id="IPR016024">
    <property type="entry name" value="ARM-type_fold"/>
</dbReference>
<name>A0A9P6IN76_9FUNG</name>
<dbReference type="Pfam" id="PF02020">
    <property type="entry name" value="W2"/>
    <property type="match status" value="1"/>
</dbReference>
<organism evidence="2 3">
    <name type="scientific">Modicella reniformis</name>
    <dbReference type="NCBI Taxonomy" id="1440133"/>
    <lineage>
        <taxon>Eukaryota</taxon>
        <taxon>Fungi</taxon>
        <taxon>Fungi incertae sedis</taxon>
        <taxon>Mucoromycota</taxon>
        <taxon>Mortierellomycotina</taxon>
        <taxon>Mortierellomycetes</taxon>
        <taxon>Mortierellales</taxon>
        <taxon>Mortierellaceae</taxon>
        <taxon>Modicella</taxon>
    </lineage>
</organism>
<dbReference type="OrthoDB" id="1727522at2759"/>
<evidence type="ECO:0000313" key="3">
    <source>
        <dbReference type="Proteomes" id="UP000749646"/>
    </source>
</evidence>
<dbReference type="PANTHER" id="PTHR14208:SF2">
    <property type="entry name" value="PROTEIN KRASAVIETZ"/>
    <property type="match status" value="1"/>
</dbReference>
<evidence type="ECO:0000259" key="1">
    <source>
        <dbReference type="PROSITE" id="PS51363"/>
    </source>
</evidence>
<reference evidence="2" key="1">
    <citation type="journal article" date="2020" name="Fungal Divers.">
        <title>Resolving the Mortierellaceae phylogeny through synthesis of multi-gene phylogenetics and phylogenomics.</title>
        <authorList>
            <person name="Vandepol N."/>
            <person name="Liber J."/>
            <person name="Desiro A."/>
            <person name="Na H."/>
            <person name="Kennedy M."/>
            <person name="Barry K."/>
            <person name="Grigoriev I.V."/>
            <person name="Miller A.N."/>
            <person name="O'Donnell K."/>
            <person name="Stajich J.E."/>
            <person name="Bonito G."/>
        </authorList>
    </citation>
    <scope>NUCLEOTIDE SEQUENCE</scope>
    <source>
        <strain evidence="2">MES-2147</strain>
    </source>
</reference>
<dbReference type="EMBL" id="JAAAHW010009513">
    <property type="protein sequence ID" value="KAF9939671.1"/>
    <property type="molecule type" value="Genomic_DNA"/>
</dbReference>
<dbReference type="PROSITE" id="PS51363">
    <property type="entry name" value="W2"/>
    <property type="match status" value="1"/>
</dbReference>
<dbReference type="Gene3D" id="1.25.40.180">
    <property type="match status" value="1"/>
</dbReference>
<dbReference type="Pfam" id="PF25504">
    <property type="entry name" value="HEAT_5MP1_2"/>
    <property type="match status" value="1"/>
</dbReference>
<dbReference type="GO" id="GO:0005737">
    <property type="term" value="C:cytoplasm"/>
    <property type="evidence" value="ECO:0007669"/>
    <property type="project" value="TreeGrafter"/>
</dbReference>
<protein>
    <recommendedName>
        <fullName evidence="1">W2 domain-containing protein</fullName>
    </recommendedName>
</protein>
<proteinExistence type="predicted"/>
<feature type="domain" description="W2" evidence="1">
    <location>
        <begin position="251"/>
        <end position="417"/>
    </location>
</feature>